<sequence length="134" mass="15923">MKLRKNKNKKILREAQRFMPHDYGFLLSIEKQALIRMRDYFEVSKIAVGNEFVARDIAICLKLLDIIDGTDSAFCPNQSEGFVNKYINVRNWKRFLAGGGIDFDKPILKDSLREEKAWRLYNKIKLYKMRGWWD</sequence>
<protein>
    <submittedName>
        <fullName evidence="1">Uncharacterized protein</fullName>
    </submittedName>
</protein>
<proteinExistence type="predicted"/>
<accession>A0A8S5S0Z4</accession>
<dbReference type="EMBL" id="BK032511">
    <property type="protein sequence ID" value="DAF44670.1"/>
    <property type="molecule type" value="Genomic_DNA"/>
</dbReference>
<name>A0A8S5S0Z4_9CAUD</name>
<reference evidence="1" key="1">
    <citation type="journal article" date="2021" name="Proc. Natl. Acad. Sci. U.S.A.">
        <title>A Catalog of Tens of Thousands of Viruses from Human Metagenomes Reveals Hidden Associations with Chronic Diseases.</title>
        <authorList>
            <person name="Tisza M.J."/>
            <person name="Buck C.B."/>
        </authorList>
    </citation>
    <scope>NUCLEOTIDE SEQUENCE</scope>
    <source>
        <strain evidence="1">Ct8Lf7</strain>
    </source>
</reference>
<organism evidence="1">
    <name type="scientific">Podoviridae sp. ct8Lf7</name>
    <dbReference type="NCBI Taxonomy" id="2827723"/>
    <lineage>
        <taxon>Viruses</taxon>
        <taxon>Duplodnaviria</taxon>
        <taxon>Heunggongvirae</taxon>
        <taxon>Uroviricota</taxon>
        <taxon>Caudoviricetes</taxon>
    </lineage>
</organism>
<evidence type="ECO:0000313" key="1">
    <source>
        <dbReference type="EMBL" id="DAF44670.1"/>
    </source>
</evidence>